<sequence>MPTTQQRRSRLQERPHVRELIPAVATPLHDAGPATGVVVYRSPLAPHGARMKLLSRLPLLLLLLLPLVACAADKKAPPVEGEDYTLIDGGQPYAPLAGKVEVTEVFGYTCPHCAHFEPVLEAWVAKQPAYVRFTPVPAAFGGFWDAFARAYFAADILGVAKRSHRAMFDAIHEKQTVPTQNVAPEELAAFYASYGIPQQRFIETYKSETVDAKLKAAREFALRSKIPGTPAIIVNGRYLIGARNYPDMLRIADYLIAREHAAPAKR</sequence>
<organism evidence="4 5">
    <name type="scientific">Xanthomonas campestris pv. phaseoli</name>
    <dbReference type="NCBI Taxonomy" id="317013"/>
    <lineage>
        <taxon>Bacteria</taxon>
        <taxon>Pseudomonadati</taxon>
        <taxon>Pseudomonadota</taxon>
        <taxon>Gammaproteobacteria</taxon>
        <taxon>Lysobacterales</taxon>
        <taxon>Lysobacteraceae</taxon>
        <taxon>Xanthomonas</taxon>
    </lineage>
</organism>
<dbReference type="SUPFAM" id="SSF52833">
    <property type="entry name" value="Thioredoxin-like"/>
    <property type="match status" value="1"/>
</dbReference>
<protein>
    <submittedName>
        <fullName evidence="4">Thiol:disulfide interchange protein DsbA</fullName>
    </submittedName>
</protein>
<dbReference type="AlphaFoldDB" id="A0A7Z7J4X1"/>
<evidence type="ECO:0000313" key="5">
    <source>
        <dbReference type="Proteomes" id="UP000234345"/>
    </source>
</evidence>
<dbReference type="PANTHER" id="PTHR35891">
    <property type="entry name" value="THIOL:DISULFIDE INTERCHANGE PROTEIN DSBA"/>
    <property type="match status" value="1"/>
</dbReference>
<comment type="caution">
    <text evidence="4">The sequence shown here is derived from an EMBL/GenBank/DDBJ whole genome shotgun (WGS) entry which is preliminary data.</text>
</comment>
<dbReference type="PROSITE" id="PS51352">
    <property type="entry name" value="THIOREDOXIN_2"/>
    <property type="match status" value="1"/>
</dbReference>
<accession>A0A7Z7J4X1</accession>
<name>A0A7Z7J4X1_XANCH</name>
<dbReference type="Proteomes" id="UP000234345">
    <property type="component" value="Unassembled WGS sequence"/>
</dbReference>
<evidence type="ECO:0000256" key="1">
    <source>
        <dbReference type="ARBA" id="ARBA00022729"/>
    </source>
</evidence>
<dbReference type="InterPro" id="IPR013766">
    <property type="entry name" value="Thioredoxin_domain"/>
</dbReference>
<dbReference type="PANTHER" id="PTHR35891:SF2">
    <property type="entry name" value="THIOL:DISULFIDE INTERCHANGE PROTEIN DSBA"/>
    <property type="match status" value="1"/>
</dbReference>
<feature type="domain" description="Thioredoxin" evidence="3">
    <location>
        <begin position="65"/>
        <end position="257"/>
    </location>
</feature>
<dbReference type="InterPro" id="IPR017937">
    <property type="entry name" value="Thioredoxin_CS"/>
</dbReference>
<evidence type="ECO:0000313" key="4">
    <source>
        <dbReference type="EMBL" id="SOO26162.1"/>
    </source>
</evidence>
<dbReference type="InterPro" id="IPR012336">
    <property type="entry name" value="Thioredoxin-like_fold"/>
</dbReference>
<proteinExistence type="predicted"/>
<dbReference type="InterPro" id="IPR023205">
    <property type="entry name" value="DsbA/DsbL"/>
</dbReference>
<dbReference type="GO" id="GO:0015036">
    <property type="term" value="F:disulfide oxidoreductase activity"/>
    <property type="evidence" value="ECO:0007669"/>
    <property type="project" value="UniProtKB-ARBA"/>
</dbReference>
<evidence type="ECO:0000259" key="3">
    <source>
        <dbReference type="PROSITE" id="PS51352"/>
    </source>
</evidence>
<evidence type="ECO:0000256" key="2">
    <source>
        <dbReference type="ARBA" id="ARBA00023284"/>
    </source>
</evidence>
<gene>
    <name evidence="4" type="ORF">XFF6991_530011</name>
</gene>
<keyword evidence="2" id="KW-0676">Redox-active center</keyword>
<keyword evidence="1" id="KW-0732">Signal</keyword>
<dbReference type="PROSITE" id="PS00194">
    <property type="entry name" value="THIOREDOXIN_1"/>
    <property type="match status" value="1"/>
</dbReference>
<dbReference type="CDD" id="cd03019">
    <property type="entry name" value="DsbA_DsbA"/>
    <property type="match status" value="1"/>
</dbReference>
<reference evidence="4 5" key="1">
    <citation type="submission" date="2017-10" db="EMBL/GenBank/DDBJ databases">
        <authorList>
            <person name="Regsiter A."/>
            <person name="William W."/>
        </authorList>
    </citation>
    <scope>NUCLEOTIDE SEQUENCE [LARGE SCALE GENOMIC DNA]</scope>
    <source>
        <strain evidence="4 5">CFBP6991</strain>
    </source>
</reference>
<dbReference type="Gene3D" id="3.40.30.10">
    <property type="entry name" value="Glutaredoxin"/>
    <property type="match status" value="1"/>
</dbReference>
<dbReference type="InterPro" id="IPR036249">
    <property type="entry name" value="Thioredoxin-like_sf"/>
</dbReference>
<dbReference type="InterPro" id="IPR050824">
    <property type="entry name" value="Thiol_disulfide_DsbA"/>
</dbReference>
<dbReference type="EMBL" id="OCZC01000081">
    <property type="protein sequence ID" value="SOO26162.1"/>
    <property type="molecule type" value="Genomic_DNA"/>
</dbReference>
<dbReference type="Pfam" id="PF13462">
    <property type="entry name" value="Thioredoxin_4"/>
    <property type="match status" value="1"/>
</dbReference>